<evidence type="ECO:0000259" key="7">
    <source>
        <dbReference type="Pfam" id="PF07715"/>
    </source>
</evidence>
<dbReference type="eggNOG" id="COG1629">
    <property type="taxonomic scope" value="Bacteria"/>
</dbReference>
<evidence type="ECO:0000256" key="3">
    <source>
        <dbReference type="ARBA" id="ARBA00023237"/>
    </source>
</evidence>
<evidence type="ECO:0000259" key="6">
    <source>
        <dbReference type="Pfam" id="PF00593"/>
    </source>
</evidence>
<dbReference type="Gene3D" id="2.40.170.20">
    <property type="entry name" value="TonB-dependent receptor, beta-barrel domain"/>
    <property type="match status" value="1"/>
</dbReference>
<evidence type="ECO:0000256" key="1">
    <source>
        <dbReference type="ARBA" id="ARBA00004442"/>
    </source>
</evidence>
<reference evidence="8" key="1">
    <citation type="submission" date="2008-01" db="EMBL/GenBank/DDBJ databases">
        <title>Complete sequence of chromosome of Caulobacter sp. K31.</title>
        <authorList>
            <consortium name="US DOE Joint Genome Institute"/>
            <person name="Copeland A."/>
            <person name="Lucas S."/>
            <person name="Lapidus A."/>
            <person name="Barry K."/>
            <person name="Glavina del Rio T."/>
            <person name="Dalin E."/>
            <person name="Tice H."/>
            <person name="Pitluck S."/>
            <person name="Bruce D."/>
            <person name="Goodwin L."/>
            <person name="Thompson L.S."/>
            <person name="Brettin T."/>
            <person name="Detter J.C."/>
            <person name="Han C."/>
            <person name="Schmutz J."/>
            <person name="Larimer F."/>
            <person name="Land M."/>
            <person name="Hauser L."/>
            <person name="Kyrpides N."/>
            <person name="Kim E."/>
            <person name="Stephens C."/>
            <person name="Richardson P."/>
        </authorList>
    </citation>
    <scope>NUCLEOTIDE SEQUENCE [LARGE SCALE GENOMIC DNA]</scope>
    <source>
        <strain evidence="8">K31</strain>
    </source>
</reference>
<feature type="signal peptide" evidence="5">
    <location>
        <begin position="1"/>
        <end position="20"/>
    </location>
</feature>
<keyword evidence="8" id="KW-0675">Receptor</keyword>
<dbReference type="PANTHER" id="PTHR47234">
    <property type="match status" value="1"/>
</dbReference>
<dbReference type="Gene3D" id="2.170.130.10">
    <property type="entry name" value="TonB-dependent receptor, plug domain"/>
    <property type="match status" value="1"/>
</dbReference>
<proteinExistence type="inferred from homology"/>
<dbReference type="STRING" id="366602.Caul_0591"/>
<protein>
    <submittedName>
        <fullName evidence="8">TonB-dependent receptor</fullName>
    </submittedName>
</protein>
<gene>
    <name evidence="8" type="ordered locus">Caul_0591</name>
</gene>
<dbReference type="Pfam" id="PF07715">
    <property type="entry name" value="Plug"/>
    <property type="match status" value="1"/>
</dbReference>
<evidence type="ECO:0000256" key="4">
    <source>
        <dbReference type="RuleBase" id="RU003357"/>
    </source>
</evidence>
<organism evidence="8">
    <name type="scientific">Caulobacter sp. (strain K31)</name>
    <dbReference type="NCBI Taxonomy" id="366602"/>
    <lineage>
        <taxon>Bacteria</taxon>
        <taxon>Pseudomonadati</taxon>
        <taxon>Pseudomonadota</taxon>
        <taxon>Alphaproteobacteria</taxon>
        <taxon>Caulobacterales</taxon>
        <taxon>Caulobacteraceae</taxon>
        <taxon>Caulobacter</taxon>
    </lineage>
</organism>
<comment type="similarity">
    <text evidence="4">Belongs to the TonB-dependent receptor family.</text>
</comment>
<dbReference type="KEGG" id="cak:Caul_0591"/>
<feature type="domain" description="TonB-dependent receptor plug" evidence="7">
    <location>
        <begin position="44"/>
        <end position="164"/>
    </location>
</feature>
<accession>B0T7I6</accession>
<dbReference type="AlphaFoldDB" id="B0T7I6"/>
<dbReference type="Pfam" id="PF00593">
    <property type="entry name" value="TonB_dep_Rec_b-barrel"/>
    <property type="match status" value="1"/>
</dbReference>
<dbReference type="InterPro" id="IPR000531">
    <property type="entry name" value="Beta-barrel_TonB"/>
</dbReference>
<dbReference type="EMBL" id="CP000927">
    <property type="protein sequence ID" value="ABZ69724.1"/>
    <property type="molecule type" value="Genomic_DNA"/>
</dbReference>
<keyword evidence="3" id="KW-0998">Cell outer membrane</keyword>
<dbReference type="InterPro" id="IPR036942">
    <property type="entry name" value="Beta-barrel_TonB_sf"/>
</dbReference>
<dbReference type="SUPFAM" id="SSF56935">
    <property type="entry name" value="Porins"/>
    <property type="match status" value="1"/>
</dbReference>
<keyword evidence="2 4" id="KW-0472">Membrane</keyword>
<dbReference type="GO" id="GO:0009279">
    <property type="term" value="C:cell outer membrane"/>
    <property type="evidence" value="ECO:0007669"/>
    <property type="project" value="UniProtKB-SubCell"/>
</dbReference>
<dbReference type="InterPro" id="IPR012910">
    <property type="entry name" value="Plug_dom"/>
</dbReference>
<evidence type="ECO:0000256" key="5">
    <source>
        <dbReference type="SAM" id="SignalP"/>
    </source>
</evidence>
<dbReference type="PANTHER" id="PTHR47234:SF2">
    <property type="entry name" value="TONB-DEPENDENT RECEPTOR"/>
    <property type="match status" value="1"/>
</dbReference>
<evidence type="ECO:0000256" key="2">
    <source>
        <dbReference type="ARBA" id="ARBA00023136"/>
    </source>
</evidence>
<name>B0T7I6_CAUSK</name>
<feature type="domain" description="TonB-dependent receptor-like beta-barrel" evidence="6">
    <location>
        <begin position="566"/>
        <end position="994"/>
    </location>
</feature>
<dbReference type="HOGENOM" id="CLU_010745_0_0_5"/>
<sequence precursor="true">MRKYWLCSAAAVFIAGAAMAQTAPIDSVEEVVVTGSRIARAGFDTLEPATTLSVEQLQNRNATNVGEVLLQVPGFSMGQTTTGAQSEFSPGASYVDRFGLGSSRTLTLVNGRRFVSTNPPSTQNGQTPGNQVDLNVISPLMVERIENLAIGGAPTYGTDAIAGVVNIILRKKYDGAMANVQAGVTELGDNERIAFAGLIGRNFADGRGNIMLAASYDKSDPADYRKWQSPQNFFVGNPLATSAAANIPGRTPGNDGRINPNVPFNTGPADGIPNSVLIHDYTIPSVSRGGIILPVGTIQQANFYPTGFGANGQTLIQFGPNGDIVPFNPGSPFAPTFASGGDGYRNAIANVVAGTKRKTVNLNASYDVTDKISAFFEGSYFNGGGTLSNATPKYFSRIFGGSQVVMGPLLASINDPRLTPQAKATLQSLGVQNFEISKVTQEIGQAYPSTDNSVYRGVVGLSGQFAAVGRTFRFDASLNRGRTEGHAFKTSVIQQNFVNAMNVKLDASGKIVCDPNPTQLATGGAVKPIADAACVPLNLFGANQVTDAARAYVEARAEAKSQLDQTDVLVNFGSSNLFSLWGAEPVGFSVGLEYRKESGEFNPDPLQASGRTQEALVRPVAGEYTTKEVFGEVLVPLASPGQSIPLIDTLEFEGRIRYVDNSLTNGFTAYTYGGRYRPVPDIELRGNFTKSLRAPSIAELFTPASVGSGFFPDPCDVRNITSGPNPTVRQKNCAVFFKAYGITDPTSFFSTTVGVAIPIQLGGNPKLQNETAKSYTYGVVLRPRFLPKFQAAIDWNRILVNGNITALTSLDIAQGCYDDPDFNAANPDAGNAFCSLFRRTKGGPQNGQLVVDPQNPGLSNQFVNGASIRFQGLTVDAAYRDIPIKAAFVEGSLRIDARFYYLDKLCTSNNGVTTICLQGTHTQPRYTAQVDATYVQERFALNLQANYRPSTQYDLLFTEENQDVLKRGSQVLFNLGASYRLGENTQIRGAIQNLLDSSPPGPIAGFNNSFGNTTAVGDILGRRYSVAVTHTF</sequence>
<evidence type="ECO:0000313" key="8">
    <source>
        <dbReference type="EMBL" id="ABZ69724.1"/>
    </source>
</evidence>
<comment type="subcellular location">
    <subcellularLocation>
        <location evidence="1 4">Cell outer membrane</location>
    </subcellularLocation>
</comment>
<dbReference type="InterPro" id="IPR037066">
    <property type="entry name" value="Plug_dom_sf"/>
</dbReference>
<keyword evidence="5" id="KW-0732">Signal</keyword>
<feature type="chain" id="PRO_5002753439" evidence="5">
    <location>
        <begin position="21"/>
        <end position="1032"/>
    </location>
</feature>
<keyword evidence="4" id="KW-0798">TonB box</keyword>